<dbReference type="GO" id="GO:0003887">
    <property type="term" value="F:DNA-directed DNA polymerase activity"/>
    <property type="evidence" value="ECO:0007669"/>
    <property type="project" value="InterPro"/>
</dbReference>
<evidence type="ECO:0000256" key="10">
    <source>
        <dbReference type="ARBA" id="ARBA00022842"/>
    </source>
</evidence>
<keyword evidence="9" id="KW-0227">DNA damage</keyword>
<evidence type="ECO:0000256" key="11">
    <source>
        <dbReference type="ARBA" id="ARBA00023125"/>
    </source>
</evidence>
<feature type="domain" description="BRCT" evidence="18">
    <location>
        <begin position="151"/>
        <end position="239"/>
    </location>
</feature>
<evidence type="ECO:0000256" key="1">
    <source>
        <dbReference type="ARBA" id="ARBA00001946"/>
    </source>
</evidence>
<dbReference type="GO" id="GO:0017125">
    <property type="term" value="F:deoxycytidyl transferase activity"/>
    <property type="evidence" value="ECO:0007669"/>
    <property type="project" value="TreeGrafter"/>
</dbReference>
<evidence type="ECO:0000256" key="12">
    <source>
        <dbReference type="ARBA" id="ARBA00023204"/>
    </source>
</evidence>
<organism evidence="20 21">
    <name type="scientific">Metschnikowia bicuspidata var. bicuspidata NRRL YB-4993</name>
    <dbReference type="NCBI Taxonomy" id="869754"/>
    <lineage>
        <taxon>Eukaryota</taxon>
        <taxon>Fungi</taxon>
        <taxon>Dikarya</taxon>
        <taxon>Ascomycota</taxon>
        <taxon>Saccharomycotina</taxon>
        <taxon>Pichiomycetes</taxon>
        <taxon>Metschnikowiaceae</taxon>
        <taxon>Metschnikowia</taxon>
    </lineage>
</organism>
<dbReference type="InterPro" id="IPR001126">
    <property type="entry name" value="UmuC"/>
</dbReference>
<dbReference type="InterPro" id="IPR031991">
    <property type="entry name" value="Rev1_C"/>
</dbReference>
<dbReference type="SUPFAM" id="SSF56672">
    <property type="entry name" value="DNA/RNA polymerases"/>
    <property type="match status" value="1"/>
</dbReference>
<dbReference type="EMBL" id="LXTC01000001">
    <property type="protein sequence ID" value="OBA22745.1"/>
    <property type="molecule type" value="Genomic_DNA"/>
</dbReference>
<sequence length="1132" mass="128083">MADETYSDFLSLLNESQLIAHINTLSQVSQKDAVISQNELFPKTSDPFDDGLDSQLLKISKGVAGNFPASALNSDSSLASENAVPANQLALLRREDTFELKEGEQNHIGPQHQFGDYDTYFQNKYRKQQVSDRDFIRWEKQRRVANGQSPDIPPVFAGCKIFVNGNTTPTLATIHKLVILHGGIFISHLLNKGAATHIICDRLTPRKRVQYRNYRVVRAQWILDCVEQETLLDWKPYRLIDDVEPLQKRLAFLKVESNATDNMEDEHDDVIGYSESTDACGLGNEILDPKTLYHNSGNPWESLQMLREPKTCDPVSLDPQVPELLENIASKTPVEPPCASESGATHAVPVSIPTVLEDTCSPKPSDFSQIKVAKHRQAFAQMDARHPDFLKHFFANSRLHHLSTWKADLKSKFLRLVSRGYERPKKDPRTQPVILHIDFDCFFATASTLNHPNLSIKSDPIAVSHGGRSSDIASCNYVAREFGISNGMWLGRALEICPSLKVVDYDFESYERFSHAFYSYLISKKVFDSIFPVLIDEVLVDASSYCHQGDIVKRVNELCVEIRQDIFSLTKCPVSVGASLNVLLAKLALRTAKPDGHFYLHENIQDFLDKTDVRQLPGVGSSLARRLSEELGHSDLGSILIEEVRRLSLQRLIKIFGEKTGLKIFDNCHGRDQTSIHLDLGSSEALLGRKTVSVDVNYGIRFDLFSEAEMFLISLAKELHSRLIDLGVCGSSITLRLARRAPDAPVVTPKFLGLGKCVFVSRSSSLGVATNDWGILGSEMKALLRTFNIPPQDLRGIAVSLSKLEDIESVKKRRQQKLAFTRKTVASRPIPPVVMSQDIPFAERVTGAESIDWEVFNHLPEEIRRELKKELLRRGIPVSGKERSPSKTTSGAGTKVYLQQMFPTQPHGDFKVKRVVESPTKKKKTESPKKPKGHIQNDSPVRAPYDETVSYDEEVLNEIPSSIRNEFMDELEWQKKNKRLKFISMKTKMERKQALEKKIREQILDVEWLNAQKRAVMFPSFNTSISNFHDLVRQLRTWVGLTTAEEGPHPEDVYMFENYLEDVFGQGGVSRISNLLKEMMKELEVQENLVRLCDQAEDQHEMMKTGIQDWRKHMTRISKKFERACANIGISI</sequence>
<dbReference type="PROSITE" id="PS50172">
    <property type="entry name" value="BRCT"/>
    <property type="match status" value="1"/>
</dbReference>
<keyword evidence="11" id="KW-0238">DNA-binding</keyword>
<dbReference type="GO" id="GO:0005634">
    <property type="term" value="C:nucleus"/>
    <property type="evidence" value="ECO:0007669"/>
    <property type="project" value="UniProtKB-SubCell"/>
</dbReference>
<gene>
    <name evidence="20" type="ORF">METBIDRAFT_37651</name>
</gene>
<dbReference type="InterPro" id="IPR036420">
    <property type="entry name" value="BRCT_dom_sf"/>
</dbReference>
<dbReference type="GO" id="GO:0070987">
    <property type="term" value="P:error-free translesion synthesis"/>
    <property type="evidence" value="ECO:0007669"/>
    <property type="project" value="UniProtKB-ARBA"/>
</dbReference>
<comment type="similarity">
    <text evidence="3">Belongs to the DNA polymerase type-Y family.</text>
</comment>
<dbReference type="SUPFAM" id="SSF100879">
    <property type="entry name" value="Lesion bypass DNA polymerase (Y-family), little finger domain"/>
    <property type="match status" value="1"/>
</dbReference>
<dbReference type="Gene3D" id="6.10.250.1490">
    <property type="match status" value="1"/>
</dbReference>
<dbReference type="SMART" id="SM00292">
    <property type="entry name" value="BRCT"/>
    <property type="match status" value="1"/>
</dbReference>
<comment type="cofactor">
    <cofactor evidence="1">
        <name>Mg(2+)</name>
        <dbReference type="ChEBI" id="CHEBI:18420"/>
    </cofactor>
</comment>
<evidence type="ECO:0000313" key="20">
    <source>
        <dbReference type="EMBL" id="OBA22745.1"/>
    </source>
</evidence>
<dbReference type="Pfam" id="PF00817">
    <property type="entry name" value="IMS"/>
    <property type="match status" value="1"/>
</dbReference>
<dbReference type="GO" id="GO:0003684">
    <property type="term" value="F:damaged DNA binding"/>
    <property type="evidence" value="ECO:0007669"/>
    <property type="project" value="InterPro"/>
</dbReference>
<keyword evidence="8" id="KW-0479">Metal-binding</keyword>
<dbReference type="CDD" id="cd01701">
    <property type="entry name" value="PolY_Rev1"/>
    <property type="match status" value="1"/>
</dbReference>
<evidence type="ECO:0000256" key="8">
    <source>
        <dbReference type="ARBA" id="ARBA00022723"/>
    </source>
</evidence>
<dbReference type="Pfam" id="PF21999">
    <property type="entry name" value="IMS_HHH_1"/>
    <property type="match status" value="1"/>
</dbReference>
<evidence type="ECO:0000256" key="4">
    <source>
        <dbReference type="ARBA" id="ARBA00020399"/>
    </source>
</evidence>
<dbReference type="InterPro" id="IPR053848">
    <property type="entry name" value="IMS_HHH_1"/>
</dbReference>
<dbReference type="InterPro" id="IPR001357">
    <property type="entry name" value="BRCT_dom"/>
</dbReference>
<dbReference type="OrthoDB" id="427711at2759"/>
<dbReference type="PANTHER" id="PTHR45990:SF1">
    <property type="entry name" value="DNA REPAIR PROTEIN REV1"/>
    <property type="match status" value="1"/>
</dbReference>
<evidence type="ECO:0000256" key="15">
    <source>
        <dbReference type="ARBA" id="ARBA00081902"/>
    </source>
</evidence>
<keyword evidence="16" id="KW-0175">Coiled coil</keyword>
<evidence type="ECO:0000256" key="17">
    <source>
        <dbReference type="SAM" id="MobiDB-lite"/>
    </source>
</evidence>
<dbReference type="Pfam" id="PF11799">
    <property type="entry name" value="IMS_C"/>
    <property type="match status" value="1"/>
</dbReference>
<dbReference type="Pfam" id="PF16727">
    <property type="entry name" value="REV1_C"/>
    <property type="match status" value="1"/>
</dbReference>
<dbReference type="InterPro" id="IPR043502">
    <property type="entry name" value="DNA/RNA_pol_sf"/>
</dbReference>
<dbReference type="Proteomes" id="UP000092555">
    <property type="component" value="Unassembled WGS sequence"/>
</dbReference>
<feature type="coiled-coil region" evidence="16">
    <location>
        <begin position="985"/>
        <end position="1012"/>
    </location>
</feature>
<dbReference type="FunFam" id="3.30.1490.100:FF:000001">
    <property type="entry name" value="DNA repair protein REV1"/>
    <property type="match status" value="1"/>
</dbReference>
<comment type="subcellular location">
    <subcellularLocation>
        <location evidence="2">Nucleus</location>
    </subcellularLocation>
</comment>
<dbReference type="InterPro" id="IPR017961">
    <property type="entry name" value="DNA_pol_Y-fam_little_finger"/>
</dbReference>
<keyword evidence="5" id="KW-0237">DNA synthesis</keyword>
<keyword evidence="13" id="KW-0539">Nucleus</keyword>
<dbReference type="RefSeq" id="XP_018713226.1">
    <property type="nucleotide sequence ID" value="XM_018856902.1"/>
</dbReference>
<evidence type="ECO:0000259" key="18">
    <source>
        <dbReference type="PROSITE" id="PS50172"/>
    </source>
</evidence>
<keyword evidence="21" id="KW-1185">Reference proteome</keyword>
<dbReference type="GO" id="GO:0046872">
    <property type="term" value="F:metal ion binding"/>
    <property type="evidence" value="ECO:0007669"/>
    <property type="project" value="UniProtKB-KW"/>
</dbReference>
<dbReference type="SUPFAM" id="SSF52113">
    <property type="entry name" value="BRCT domain"/>
    <property type="match status" value="1"/>
</dbReference>
<evidence type="ECO:0000256" key="6">
    <source>
        <dbReference type="ARBA" id="ARBA00022679"/>
    </source>
</evidence>
<dbReference type="STRING" id="869754.A0A1A0HFI2"/>
<evidence type="ECO:0000256" key="13">
    <source>
        <dbReference type="ARBA" id="ARBA00023242"/>
    </source>
</evidence>
<dbReference type="FunFam" id="3.40.50.10190:FF:000011">
    <property type="entry name" value="DNA repair protein REV1"/>
    <property type="match status" value="1"/>
</dbReference>
<accession>A0A1A0HFI2</accession>
<reference evidence="20 21" key="1">
    <citation type="submission" date="2016-05" db="EMBL/GenBank/DDBJ databases">
        <title>Comparative genomics of biotechnologically important yeasts.</title>
        <authorList>
            <consortium name="DOE Joint Genome Institute"/>
            <person name="Riley R."/>
            <person name="Haridas S."/>
            <person name="Wolfe K.H."/>
            <person name="Lopes M.R."/>
            <person name="Hittinger C.T."/>
            <person name="Goker M."/>
            <person name="Salamov A."/>
            <person name="Wisecaver J."/>
            <person name="Long T.M."/>
            <person name="Aerts A.L."/>
            <person name="Barry K."/>
            <person name="Choi C."/>
            <person name="Clum A."/>
            <person name="Coughlan A.Y."/>
            <person name="Deshpande S."/>
            <person name="Douglass A.P."/>
            <person name="Hanson S.J."/>
            <person name="Klenk H.-P."/>
            <person name="LaButti K."/>
            <person name="Lapidus A."/>
            <person name="Lindquist E."/>
            <person name="Lipzen A."/>
            <person name="Meier-kolthoff J.P."/>
            <person name="Ohm R.A."/>
            <person name="Otillar R.P."/>
            <person name="Pangilinan J."/>
            <person name="Peng Y."/>
            <person name="Rokas A."/>
            <person name="Rosa C.A."/>
            <person name="Scheuner C."/>
            <person name="Sibirny A.A."/>
            <person name="Slot J.C."/>
            <person name="Stielow J.B."/>
            <person name="Sun H."/>
            <person name="Kurtzman C.P."/>
            <person name="Blackwell M."/>
            <person name="Grigoriev I.V."/>
            <person name="Jeffries T.W."/>
        </authorList>
    </citation>
    <scope>NUCLEOTIDE SEQUENCE [LARGE SCALE GENOMIC DNA]</scope>
    <source>
        <strain evidence="20 21">NRRL YB-4993</strain>
    </source>
</reference>
<evidence type="ECO:0000256" key="3">
    <source>
        <dbReference type="ARBA" id="ARBA00010945"/>
    </source>
</evidence>
<keyword evidence="10" id="KW-0460">Magnesium</keyword>
<evidence type="ECO:0000256" key="7">
    <source>
        <dbReference type="ARBA" id="ARBA00022695"/>
    </source>
</evidence>
<keyword evidence="6" id="KW-0808">Transferase</keyword>
<evidence type="ECO:0000313" key="21">
    <source>
        <dbReference type="Proteomes" id="UP000092555"/>
    </source>
</evidence>
<dbReference type="Gene3D" id="3.40.1170.60">
    <property type="match status" value="1"/>
</dbReference>
<evidence type="ECO:0000256" key="2">
    <source>
        <dbReference type="ARBA" id="ARBA00004123"/>
    </source>
</evidence>
<evidence type="ECO:0000259" key="19">
    <source>
        <dbReference type="PROSITE" id="PS50173"/>
    </source>
</evidence>
<dbReference type="Gene3D" id="1.10.150.20">
    <property type="entry name" value="5' to 3' exonuclease, C-terminal subdomain"/>
    <property type="match status" value="1"/>
</dbReference>
<evidence type="ECO:0000256" key="9">
    <source>
        <dbReference type="ARBA" id="ARBA00022763"/>
    </source>
</evidence>
<comment type="function">
    <text evidence="14">Deoxycytidyl transferase involved in DNA repair. Transfers a dCMP residue from dCTP to the 3'-end of a DNA primer in a template-dependent reaction. May assist in the first step in the bypass of abasic lesions by the insertion of a nucleotide opposite the lesion. Required for normal induction of mutations by physical and chemical agents. Involved in mitochondrial DNA mutagenesis.</text>
</comment>
<dbReference type="GeneID" id="30029878"/>
<dbReference type="InterPro" id="IPR043128">
    <property type="entry name" value="Rev_trsase/Diguanyl_cyclase"/>
</dbReference>
<name>A0A1A0HFI2_9ASCO</name>
<dbReference type="Gene3D" id="3.40.50.10190">
    <property type="entry name" value="BRCT domain"/>
    <property type="match status" value="1"/>
</dbReference>
<keyword evidence="12" id="KW-0234">DNA repair</keyword>
<feature type="region of interest" description="Disordered" evidence="17">
    <location>
        <begin position="908"/>
        <end position="944"/>
    </location>
</feature>
<evidence type="ECO:0000256" key="14">
    <source>
        <dbReference type="ARBA" id="ARBA00058985"/>
    </source>
</evidence>
<dbReference type="AlphaFoldDB" id="A0A1A0HFI2"/>
<protein>
    <recommendedName>
        <fullName evidence="4">DNA repair protein REV1</fullName>
    </recommendedName>
    <alternativeName>
        <fullName evidence="15">Reversionless protein 1</fullName>
    </alternativeName>
</protein>
<dbReference type="Gene3D" id="3.30.1490.100">
    <property type="entry name" value="DNA polymerase, Y-family, little finger domain"/>
    <property type="match status" value="1"/>
</dbReference>
<dbReference type="GO" id="GO:0006281">
    <property type="term" value="P:DNA repair"/>
    <property type="evidence" value="ECO:0007669"/>
    <property type="project" value="UniProtKB-KW"/>
</dbReference>
<comment type="caution">
    <text evidence="20">The sequence shown here is derived from an EMBL/GenBank/DDBJ whole genome shotgun (WGS) entry which is preliminary data.</text>
</comment>
<dbReference type="Pfam" id="PF16589">
    <property type="entry name" value="BRCT_2"/>
    <property type="match status" value="1"/>
</dbReference>
<feature type="compositionally biased region" description="Basic and acidic residues" evidence="17">
    <location>
        <begin position="908"/>
        <end position="929"/>
    </location>
</feature>
<dbReference type="Gene3D" id="3.30.70.270">
    <property type="match status" value="1"/>
</dbReference>
<dbReference type="PROSITE" id="PS50173">
    <property type="entry name" value="UMUC"/>
    <property type="match status" value="1"/>
</dbReference>
<evidence type="ECO:0000256" key="16">
    <source>
        <dbReference type="SAM" id="Coils"/>
    </source>
</evidence>
<proteinExistence type="inferred from homology"/>
<dbReference type="PANTHER" id="PTHR45990">
    <property type="entry name" value="DNA REPAIR PROTEIN REV1"/>
    <property type="match status" value="1"/>
</dbReference>
<dbReference type="InterPro" id="IPR036775">
    <property type="entry name" value="DNA_pol_Y-fam_lit_finger_sf"/>
</dbReference>
<feature type="domain" description="UmuC" evidence="19">
    <location>
        <begin position="434"/>
        <end position="620"/>
    </location>
</feature>
<keyword evidence="7" id="KW-0548">Nucleotidyltransferase</keyword>
<evidence type="ECO:0000256" key="5">
    <source>
        <dbReference type="ARBA" id="ARBA00022634"/>
    </source>
</evidence>
<dbReference type="GO" id="GO:0042276">
    <property type="term" value="P:error-prone translesion synthesis"/>
    <property type="evidence" value="ECO:0007669"/>
    <property type="project" value="TreeGrafter"/>
</dbReference>